<feature type="signal peptide" evidence="5">
    <location>
        <begin position="1"/>
        <end position="22"/>
    </location>
</feature>
<keyword evidence="3" id="KW-1015">Disulfide bond</keyword>
<dbReference type="EnsemblPlants" id="KQK15492">
    <property type="protein sequence ID" value="KQK15492"/>
    <property type="gene ID" value="BRADI_1g23233v3"/>
</dbReference>
<feature type="domain" description="Bifunctional inhibitor/plant lipid transfer protein/seed storage helical" evidence="6">
    <location>
        <begin position="109"/>
        <end position="192"/>
    </location>
</feature>
<dbReference type="AlphaFoldDB" id="A0A0Q3JTU4"/>
<dbReference type="InterPro" id="IPR043325">
    <property type="entry name" value="LTSS"/>
</dbReference>
<dbReference type="InterPro" id="IPR036312">
    <property type="entry name" value="Bifun_inhib/LTP/seed_sf"/>
</dbReference>
<dbReference type="RefSeq" id="XP_024313375.1">
    <property type="nucleotide sequence ID" value="XM_024457607.1"/>
</dbReference>
<name>A0A0Q3JTU4_BRADI</name>
<evidence type="ECO:0000313" key="9">
    <source>
        <dbReference type="Proteomes" id="UP000008810"/>
    </source>
</evidence>
<dbReference type="Gramene" id="KQK15492">
    <property type="protein sequence ID" value="KQK15492"/>
    <property type="gene ID" value="BRADI_1g23233v3"/>
</dbReference>
<sequence length="239" mass="24895">MSSLPVFIVLLVGAATLELSDGRGPVHPAAPAAFPQSTPPAPVKGSEAVVRPLPALPTLPPLPALPQLPPLPALPPFPSLPPLPPFPSFPPLPPFPFPGFPVPGGDTSPPAETTHCMRPLLKVFPCVDYLINTSVTAPPRACCTGFRSLLTNSSENICICHVLTGDPNVTNIIGIIDTSRMVALPITCGTLPSLGLLFSCFTRPSLPPLAMPSPEPALMNLPRGKVGTEIEAARDDKGV</sequence>
<dbReference type="CDD" id="cd00010">
    <property type="entry name" value="AAI_LTSS"/>
    <property type="match status" value="1"/>
</dbReference>
<evidence type="ECO:0000313" key="8">
    <source>
        <dbReference type="EnsemblPlants" id="KQK15492"/>
    </source>
</evidence>
<evidence type="ECO:0000256" key="1">
    <source>
        <dbReference type="ARBA" id="ARBA00009748"/>
    </source>
</evidence>
<evidence type="ECO:0000259" key="6">
    <source>
        <dbReference type="Pfam" id="PF14368"/>
    </source>
</evidence>
<evidence type="ECO:0000256" key="3">
    <source>
        <dbReference type="ARBA" id="ARBA00023157"/>
    </source>
</evidence>
<comment type="similarity">
    <text evidence="1">Belongs to the plant LTP family.</text>
</comment>
<feature type="chain" id="PRO_5043129385" description="Bifunctional inhibitor/plant lipid transfer protein/seed storage helical domain-containing protein" evidence="5">
    <location>
        <begin position="23"/>
        <end position="239"/>
    </location>
</feature>
<keyword evidence="9" id="KW-1185">Reference proteome</keyword>
<dbReference type="OrthoDB" id="687130at2759"/>
<evidence type="ECO:0000313" key="7">
    <source>
        <dbReference type="EMBL" id="KQK15492.2"/>
    </source>
</evidence>
<evidence type="ECO:0000256" key="2">
    <source>
        <dbReference type="ARBA" id="ARBA00022729"/>
    </source>
</evidence>
<accession>A0A0Q3JTU4</accession>
<reference evidence="7 8" key="1">
    <citation type="journal article" date="2010" name="Nature">
        <title>Genome sequencing and analysis of the model grass Brachypodium distachyon.</title>
        <authorList>
            <consortium name="International Brachypodium Initiative"/>
        </authorList>
    </citation>
    <scope>NUCLEOTIDE SEQUENCE [LARGE SCALE GENOMIC DNA]</scope>
    <source>
        <strain evidence="7 8">Bd21</strain>
    </source>
</reference>
<evidence type="ECO:0000256" key="4">
    <source>
        <dbReference type="ARBA" id="ARBA00023180"/>
    </source>
</evidence>
<dbReference type="Gene3D" id="1.10.110.10">
    <property type="entry name" value="Plant lipid-transfer and hydrophobic proteins"/>
    <property type="match status" value="1"/>
</dbReference>
<keyword evidence="2 5" id="KW-0732">Signal</keyword>
<protein>
    <recommendedName>
        <fullName evidence="6">Bifunctional inhibitor/plant lipid transfer protein/seed storage helical domain-containing protein</fullName>
    </recommendedName>
</protein>
<reference evidence="8" key="3">
    <citation type="submission" date="2018-08" db="UniProtKB">
        <authorList>
            <consortium name="EnsemblPlants"/>
        </authorList>
    </citation>
    <scope>IDENTIFICATION</scope>
    <source>
        <strain evidence="8">cv. Bd21</strain>
    </source>
</reference>
<dbReference type="PANTHER" id="PTHR33044">
    <property type="entry name" value="BIFUNCTIONAL INHIBITOR/LIPID-TRANSFER PROTEIN/SEED STORAGE 2S ALBUMIN SUPERFAMILY PROTEIN-RELATED"/>
    <property type="match status" value="1"/>
</dbReference>
<reference evidence="7" key="2">
    <citation type="submission" date="2017-06" db="EMBL/GenBank/DDBJ databases">
        <title>WGS assembly of Brachypodium distachyon.</title>
        <authorList>
            <consortium name="The International Brachypodium Initiative"/>
            <person name="Lucas S."/>
            <person name="Harmon-Smith M."/>
            <person name="Lail K."/>
            <person name="Tice H."/>
            <person name="Grimwood J."/>
            <person name="Bruce D."/>
            <person name="Barry K."/>
            <person name="Shu S."/>
            <person name="Lindquist E."/>
            <person name="Wang M."/>
            <person name="Pitluck S."/>
            <person name="Vogel J.P."/>
            <person name="Garvin D.F."/>
            <person name="Mockler T.C."/>
            <person name="Schmutz J."/>
            <person name="Rokhsar D."/>
            <person name="Bevan M.W."/>
        </authorList>
    </citation>
    <scope>NUCLEOTIDE SEQUENCE</scope>
    <source>
        <strain evidence="7">Bd21</strain>
    </source>
</reference>
<organism evidence="7">
    <name type="scientific">Brachypodium distachyon</name>
    <name type="common">Purple false brome</name>
    <name type="synonym">Trachynia distachya</name>
    <dbReference type="NCBI Taxonomy" id="15368"/>
    <lineage>
        <taxon>Eukaryota</taxon>
        <taxon>Viridiplantae</taxon>
        <taxon>Streptophyta</taxon>
        <taxon>Embryophyta</taxon>
        <taxon>Tracheophyta</taxon>
        <taxon>Spermatophyta</taxon>
        <taxon>Magnoliopsida</taxon>
        <taxon>Liliopsida</taxon>
        <taxon>Poales</taxon>
        <taxon>Poaceae</taxon>
        <taxon>BOP clade</taxon>
        <taxon>Pooideae</taxon>
        <taxon>Stipodae</taxon>
        <taxon>Brachypodieae</taxon>
        <taxon>Brachypodium</taxon>
    </lineage>
</organism>
<keyword evidence="4" id="KW-0325">Glycoprotein</keyword>
<dbReference type="EMBL" id="CM000880">
    <property type="protein sequence ID" value="KQK15492.2"/>
    <property type="molecule type" value="Genomic_DNA"/>
</dbReference>
<dbReference type="InterPro" id="IPR016140">
    <property type="entry name" value="Bifunc_inhib/LTP/seed_store"/>
</dbReference>
<evidence type="ECO:0000256" key="5">
    <source>
        <dbReference type="SAM" id="SignalP"/>
    </source>
</evidence>
<dbReference type="SUPFAM" id="SSF47699">
    <property type="entry name" value="Bifunctional inhibitor/lipid-transfer protein/seed storage 2S albumin"/>
    <property type="match status" value="1"/>
</dbReference>
<dbReference type="KEGG" id="bdi:112270005"/>
<proteinExistence type="inferred from homology"/>
<dbReference type="Proteomes" id="UP000008810">
    <property type="component" value="Chromosome 1"/>
</dbReference>
<gene>
    <name evidence="8" type="primary">LOC112270005</name>
    <name evidence="7" type="ORF">BRADI_1g23233v3</name>
</gene>
<dbReference type="Pfam" id="PF14368">
    <property type="entry name" value="LTP_2"/>
    <property type="match status" value="1"/>
</dbReference>
<dbReference type="GeneID" id="112270005"/>